<evidence type="ECO:0000256" key="4">
    <source>
        <dbReference type="PROSITE-ProRule" id="PRU00091"/>
    </source>
</evidence>
<dbReference type="SMART" id="SM01421">
    <property type="entry name" value="DUF3480"/>
    <property type="match status" value="1"/>
</dbReference>
<dbReference type="InterPro" id="IPR017455">
    <property type="entry name" value="Znf_FYVE-rel"/>
</dbReference>
<evidence type="ECO:0000256" key="1">
    <source>
        <dbReference type="ARBA" id="ARBA00022723"/>
    </source>
</evidence>
<dbReference type="GO" id="GO:0031901">
    <property type="term" value="C:early endosome membrane"/>
    <property type="evidence" value="ECO:0007669"/>
    <property type="project" value="TreeGrafter"/>
</dbReference>
<keyword evidence="7" id="KW-1185">Reference proteome</keyword>
<dbReference type="Pfam" id="PF11979">
    <property type="entry name" value="SARA_C"/>
    <property type="match status" value="1"/>
</dbReference>
<feature type="compositionally biased region" description="Polar residues" evidence="5">
    <location>
        <begin position="594"/>
        <end position="608"/>
    </location>
</feature>
<dbReference type="SUPFAM" id="SSF57903">
    <property type="entry name" value="FYVE/PHD zinc finger"/>
    <property type="match status" value="1"/>
</dbReference>
<protein>
    <submittedName>
        <fullName evidence="8">FYVE-type domain-containing protein</fullName>
    </submittedName>
</protein>
<feature type="region of interest" description="Disordered" evidence="5">
    <location>
        <begin position="564"/>
        <end position="609"/>
    </location>
</feature>
<dbReference type="STRING" id="75913.A0A0K0FJN7"/>
<dbReference type="PROSITE" id="PS50178">
    <property type="entry name" value="ZF_FYVE"/>
    <property type="match status" value="1"/>
</dbReference>
<feature type="compositionally biased region" description="Basic and acidic residues" evidence="5">
    <location>
        <begin position="206"/>
        <end position="216"/>
    </location>
</feature>
<dbReference type="Proteomes" id="UP000035680">
    <property type="component" value="Unassembled WGS sequence"/>
</dbReference>
<feature type="region of interest" description="Disordered" evidence="5">
    <location>
        <begin position="374"/>
        <end position="397"/>
    </location>
</feature>
<dbReference type="SMART" id="SM00064">
    <property type="entry name" value="FYVE"/>
    <property type="match status" value="1"/>
</dbReference>
<proteinExistence type="predicted"/>
<sequence>MDLDDLLECLEEKTNTLFFNNTNNDSETIINNDANINVSIDRKDISLLQKKSKLTKILSIEKESESKMMDCDRKKNCHGTKFNKHSSEKVMEILSKTNVNEKDKNQEESLNRNCSLKIQDYDNLMELKEKILVENDSSQTIIQKNLLLSPQHKDSVTNKIISDSFDGKEINIEDKICQEVDFMMDKILTDAARTAAGMIIERKLNQKNETKEKNENLGENTESHGNLLVHDSEPRENDFEEKNNLIPDSLYYTNNEDIYAEIDHSRKKINKNYCDNKVVDEEVVNGNVVNLNQSSINFDYVNGNSISNNKSENAEIVPEKITVDSNLSSSVSETLGSVTNNNGEIVENFEIGSEITSTIDNVIYATIDELGNNLTSTNNEQPQQNENGNNDNSLTYYDNSSNIMEEFMNLSKEHHTTEASTPQHRPTRQTSVVASTHYITSEFNTDILTESERLLGKIEPVWIDDKEADSCMLCNTKFSLLLRRHHCRSCGRVLCNSCCNQRKSLRFANDESKKFRVCESCIKTINRVEEIEKREREQFSVGILQEDPELQAASINEVVINKNDESSSIQPGPSSASKQKKSVLKVKNSDKQQSETGENNEQPQTSRRSVIFLDGVAPGEGDDNEQPQVYNTLLSQRRALKKIKGKSGPASRKIRETRIEEENIPLVSKDYCILVDDDYVLHKNSYEDVEVRLKDNQRVTIAVRRNIHAIIQCKSLSQFNCNYGISLYTKGFTTLGIEEILFIWEISEEDCERLKVPYEMLSVIDDIVEECIENCCEDDESKTGTRLVYKRMKQLYTIKEDLADELGFHSILLHPVRSHDFHNLDLPTTPFFIGTFIYSKEYNWARTIPNRLLYYLGLNTGCYPTPIINFKNRPFTYTDIFQTTILKVAIDFKNQKYGISQVYGSYVTLTDNKINLWLPIYAKEQVKKIVLANKSMIIIGLDFNYHADSHLVCQQQEGGYFSTTIFTRPEQCRERTGATFIIFDGALKNNNGKINRSIVEDGVVVRLNMDYMNELASSLENGRSYDLSDNNFELSINWFDISVKNEYAPHKFADSKISPIDSLFIGDRFQYGLNYLRLIRSQNMIPSATEWSIRLASIINIDEGKIRSITPSRIYEIGEMISARIALTIAPFIQILIFNNISRITFRLNIESENNVKYFTESWPSLEDEYAVWNFTIDDQIVPFLYQLVNHTPNGLHIELNMPIISTRPLPPLESDEKII</sequence>
<dbReference type="GO" id="GO:0016197">
    <property type="term" value="P:endosomal transport"/>
    <property type="evidence" value="ECO:0007669"/>
    <property type="project" value="TreeGrafter"/>
</dbReference>
<dbReference type="Gene3D" id="3.30.40.10">
    <property type="entry name" value="Zinc/RING finger domain, C3HC4 (zinc finger)"/>
    <property type="match status" value="1"/>
</dbReference>
<dbReference type="Gene3D" id="3.30.500.40">
    <property type="match status" value="1"/>
</dbReference>
<keyword evidence="1" id="KW-0479">Metal-binding</keyword>
<dbReference type="WBParaSite" id="SVE_0911200.1">
    <property type="protein sequence ID" value="SVE_0911200.1"/>
    <property type="gene ID" value="SVE_0911200"/>
</dbReference>
<dbReference type="AlphaFoldDB" id="A0A0K0FJN7"/>
<evidence type="ECO:0000256" key="3">
    <source>
        <dbReference type="ARBA" id="ARBA00022833"/>
    </source>
</evidence>
<dbReference type="InterPro" id="IPR000306">
    <property type="entry name" value="Znf_FYVE"/>
</dbReference>
<evidence type="ECO:0000256" key="5">
    <source>
        <dbReference type="SAM" id="MobiDB-lite"/>
    </source>
</evidence>
<organism evidence="7 8">
    <name type="scientific">Strongyloides venezuelensis</name>
    <name type="common">Threadworm</name>
    <dbReference type="NCBI Taxonomy" id="75913"/>
    <lineage>
        <taxon>Eukaryota</taxon>
        <taxon>Metazoa</taxon>
        <taxon>Ecdysozoa</taxon>
        <taxon>Nematoda</taxon>
        <taxon>Chromadorea</taxon>
        <taxon>Rhabditida</taxon>
        <taxon>Tylenchina</taxon>
        <taxon>Panagrolaimomorpha</taxon>
        <taxon>Strongyloidoidea</taxon>
        <taxon>Strongyloididae</taxon>
        <taxon>Strongyloides</taxon>
    </lineage>
</organism>
<dbReference type="GO" id="GO:0008270">
    <property type="term" value="F:zinc ion binding"/>
    <property type="evidence" value="ECO:0007669"/>
    <property type="project" value="UniProtKB-KW"/>
</dbReference>
<dbReference type="PANTHER" id="PTHR46319:SF3">
    <property type="entry name" value="ZINC FINGER FYVE DOMAIN-CONTAINING PROTEIN"/>
    <property type="match status" value="1"/>
</dbReference>
<reference evidence="7" key="1">
    <citation type="submission" date="2014-07" db="EMBL/GenBank/DDBJ databases">
        <authorList>
            <person name="Martin A.A"/>
            <person name="De Silva N."/>
        </authorList>
    </citation>
    <scope>NUCLEOTIDE SEQUENCE</scope>
</reference>
<feature type="compositionally biased region" description="Low complexity" evidence="5">
    <location>
        <begin position="566"/>
        <end position="577"/>
    </location>
</feature>
<dbReference type="Pfam" id="PF01363">
    <property type="entry name" value="FYVE"/>
    <property type="match status" value="1"/>
</dbReference>
<evidence type="ECO:0000259" key="6">
    <source>
        <dbReference type="PROSITE" id="PS50178"/>
    </source>
</evidence>
<reference evidence="8" key="2">
    <citation type="submission" date="2015-08" db="UniProtKB">
        <authorList>
            <consortium name="WormBaseParasite"/>
        </authorList>
    </citation>
    <scope>IDENTIFICATION</scope>
</reference>
<dbReference type="InterPro" id="IPR022557">
    <property type="entry name" value="SARA-like_C"/>
</dbReference>
<name>A0A0K0FJN7_STRVS</name>
<feature type="region of interest" description="Disordered" evidence="5">
    <location>
        <begin position="206"/>
        <end position="226"/>
    </location>
</feature>
<evidence type="ECO:0000256" key="2">
    <source>
        <dbReference type="ARBA" id="ARBA00022771"/>
    </source>
</evidence>
<feature type="domain" description="FYVE-type" evidence="6">
    <location>
        <begin position="465"/>
        <end position="526"/>
    </location>
</feature>
<dbReference type="Gene3D" id="3.30.1360.220">
    <property type="entry name" value="Domain of unknown function (DUF3480), N-terminal subdomain"/>
    <property type="match status" value="1"/>
</dbReference>
<evidence type="ECO:0000313" key="8">
    <source>
        <dbReference type="WBParaSite" id="SVE_0911200.1"/>
    </source>
</evidence>
<dbReference type="InterPro" id="IPR011011">
    <property type="entry name" value="Znf_FYVE_PHD"/>
</dbReference>
<feature type="compositionally biased region" description="Low complexity" evidence="5">
    <location>
        <begin position="378"/>
        <end position="392"/>
    </location>
</feature>
<dbReference type="InterPro" id="IPR013083">
    <property type="entry name" value="Znf_RING/FYVE/PHD"/>
</dbReference>
<accession>A0A0K0FJN7</accession>
<keyword evidence="3" id="KW-0862">Zinc</keyword>
<dbReference type="PANTHER" id="PTHR46319">
    <property type="entry name" value="ZINC FINGER FYVE DOMAIN-CONTAINING PROTEIN"/>
    <property type="match status" value="1"/>
</dbReference>
<keyword evidence="2 4" id="KW-0863">Zinc-finger</keyword>
<evidence type="ECO:0000313" key="7">
    <source>
        <dbReference type="Proteomes" id="UP000035680"/>
    </source>
</evidence>